<gene>
    <name evidence="2" type="ORF">ACG04Q_14440</name>
</gene>
<dbReference type="InterPro" id="IPR001387">
    <property type="entry name" value="Cro/C1-type_HTH"/>
</dbReference>
<reference evidence="2 3" key="1">
    <citation type="submission" date="2024-08" db="EMBL/GenBank/DDBJ databases">
        <authorList>
            <person name="Lu H."/>
        </authorList>
    </citation>
    <scope>NUCLEOTIDE SEQUENCE [LARGE SCALE GENOMIC DNA]</scope>
    <source>
        <strain evidence="2 3">DXS20W</strain>
    </source>
</reference>
<evidence type="ECO:0000313" key="3">
    <source>
        <dbReference type="Proteomes" id="UP001606302"/>
    </source>
</evidence>
<name>A0ABW7GLE9_9BURK</name>
<comment type="caution">
    <text evidence="2">The sequence shown here is derived from an EMBL/GenBank/DDBJ whole genome shotgun (WGS) entry which is preliminary data.</text>
</comment>
<dbReference type="InterPro" id="IPR010982">
    <property type="entry name" value="Lambda_DNA-bd_dom_sf"/>
</dbReference>
<dbReference type="RefSeq" id="WP_394511630.1">
    <property type="nucleotide sequence ID" value="NZ_JBIGHX010000004.1"/>
</dbReference>
<dbReference type="CDD" id="cd00093">
    <property type="entry name" value="HTH_XRE"/>
    <property type="match status" value="1"/>
</dbReference>
<dbReference type="SUPFAM" id="SSF47413">
    <property type="entry name" value="lambda repressor-like DNA-binding domains"/>
    <property type="match status" value="1"/>
</dbReference>
<protein>
    <submittedName>
        <fullName evidence="2">Helix-turn-helix domain-containing protein</fullName>
    </submittedName>
</protein>
<accession>A0ABW7GLE9</accession>
<sequence>MEPISEGREPQATTAGAWLRNARQQRGLHIAALAVMLKVPQAKLEALEADRYDDLPDATFARALATSVCRALKIDAAPVLALLPRTRDQQFDMRPGLNQPFRERSAGGPIDGGVLAVVARPVVWGPALLLIAAAAIYWIPAGWLPERDAASAPAAALPASGVVTAAAGSAPVVEFVPAPAATEPVTSAPATLAASAPAVVASAPLQVRDVAPPPAAAPAPVPAAVAAAAGSALRVTASADSWIEIVDARGQIVLSRVLRQGEQQDFSGAAPYKVRVGNVGGTRIEWRGSVVDLAARANNNVARLELN</sequence>
<evidence type="ECO:0000259" key="1">
    <source>
        <dbReference type="Pfam" id="PF13464"/>
    </source>
</evidence>
<proteinExistence type="predicted"/>
<dbReference type="InterPro" id="IPR050400">
    <property type="entry name" value="Bact_Cytoskel_RodZ"/>
</dbReference>
<keyword evidence="3" id="KW-1185">Reference proteome</keyword>
<evidence type="ECO:0000313" key="2">
    <source>
        <dbReference type="EMBL" id="MFG6462770.1"/>
    </source>
</evidence>
<feature type="domain" description="Cytoskeleton protein RodZ-like C-terminal" evidence="1">
    <location>
        <begin position="234"/>
        <end position="305"/>
    </location>
</feature>
<dbReference type="Pfam" id="PF13464">
    <property type="entry name" value="RodZ_C"/>
    <property type="match status" value="1"/>
</dbReference>
<dbReference type="Proteomes" id="UP001606302">
    <property type="component" value="Unassembled WGS sequence"/>
</dbReference>
<dbReference type="Gene3D" id="1.10.260.40">
    <property type="entry name" value="lambda repressor-like DNA-binding domains"/>
    <property type="match status" value="1"/>
</dbReference>
<dbReference type="PANTHER" id="PTHR34475:SF1">
    <property type="entry name" value="CYTOSKELETON PROTEIN RODZ"/>
    <property type="match status" value="1"/>
</dbReference>
<dbReference type="PANTHER" id="PTHR34475">
    <property type="match status" value="1"/>
</dbReference>
<dbReference type="EMBL" id="JBIGHX010000004">
    <property type="protein sequence ID" value="MFG6462770.1"/>
    <property type="molecule type" value="Genomic_DNA"/>
</dbReference>
<dbReference type="Pfam" id="PF13413">
    <property type="entry name" value="HTH_25"/>
    <property type="match status" value="1"/>
</dbReference>
<organism evidence="2 3">
    <name type="scientific">Pelomonas lactea</name>
    <dbReference type="NCBI Taxonomy" id="3299030"/>
    <lineage>
        <taxon>Bacteria</taxon>
        <taxon>Pseudomonadati</taxon>
        <taxon>Pseudomonadota</taxon>
        <taxon>Betaproteobacteria</taxon>
        <taxon>Burkholderiales</taxon>
        <taxon>Sphaerotilaceae</taxon>
        <taxon>Roseateles</taxon>
    </lineage>
</organism>
<dbReference type="InterPro" id="IPR025194">
    <property type="entry name" value="RodZ-like_C"/>
</dbReference>